<keyword evidence="4" id="KW-0520">NAD</keyword>
<comment type="subcellular location">
    <subcellularLocation>
        <location evidence="1">Nucleus</location>
    </subcellularLocation>
</comment>
<dbReference type="GO" id="GO:0003950">
    <property type="term" value="F:NAD+ poly-ADP-ribosyltransferase activity"/>
    <property type="evidence" value="ECO:0007669"/>
    <property type="project" value="UniProtKB-UniRule"/>
</dbReference>
<dbReference type="SUPFAM" id="SSF117839">
    <property type="entry name" value="WWE domain"/>
    <property type="match status" value="2"/>
</dbReference>
<sequence length="1372" mass="153204">DTKANDCYSALLKLQQDGASGFSAQALLDLQKEVSETLLTATLAKVTQEHEGRKGVEAELTDLRAQLVRNESKLENTSAELRKERLARAAAESKLEDALAKLEREKVEKDAADSALKDLSADLAQKRLDISAAQSKLNDTLAELEMEREQRQAAEKRLSDLQVQKHAAHHGACWQYEMDGHWHPFSPEGNAQMHHAYLTYIQHMQCFTAKIVAGGVERVVDFKAMTQTHVTTWKKRNIRIVAGVPPQWVSTPAALLTQRDNLATFYVEVQDAGVIEWANRILRSTGHASDAATICSHMKKATIKSVHRIENFQLWHRYQARLAAMREDQAKYNVSVWPADLDLDGVEGTMGLCQSHFDCGEPLAGDVDEKILLHGTSWQNANSIVMHGFDHRTCTRGMYGDGVYFASAACKSHQYSCGIHTGKTSCTCKCERTLIIARVALGDAYYASSTQYGTRKPPNRTGKSGTHGSITVRPGPISGHHGPNQLQVHQEFVVFDREQAYPAFVVQTSHSKAQQPSKAHVFDIRALFEAKQDARAYWQSFDTSTPHCTEETDWVKYADPDEGQFWFHNSKTDECFLEENAAASGWERRVDPGVMTPNESSGAQSERIAEQKQEEEMRQQQDTKVKDFSAALLDLQQQESPSFSAVLELQKAVSETLLKVTSATVAQEQEGRKAIKAQLEDVRAQLEKEKVAREAVESKLKDALVELENERLEKEAAECKLEHSLAKLEKEALERDSKLNDTLAELGREREQREAAEKRLSDMEVQKHNAHHGACWQYDMDGHWHAFPPEGNDQMHQAYLAYIKDGRCFSAKIVAGGVERVVDFKAMTQMHKSTWKVRKVRIVAGVPPQWASTPAALLTQRDDLSSFYVEVTDARVHEWVSRILRSTGHAWDVSTVCSHMKKATIKSVHRIENFQLWHRYQARLTAMREDQAKYNVSVRPAPVDLDGIEGTMGLSQSHLDCGEPLARDVDEKILLHGTSYLNADSIVMHGFDHRTCMRGMYGDGVYFAGAACKSHQYSCGVHTGNASSTCKCERTLIIARVALGGGRIGFDDVELQKERFGFLHQWYQGYWMPHKNRNDFSQHIGQIFGSKLSVKEEAQMEWTYCGHGTEQVMSPNVATGAALLEGEQLGPNYGAVDATRYEAGLANGVRPVFRIGRGDVFSRTGRANGDAIVDNTDGICGNGCESEDSVSVDVWTRRRVMDPVLQHVTRASPAQPSMTSHTAENNAQGGRQTSAQGGVFPPTVAEAMNAWTARPSLIAPSQSGPPPLRDESSTSSLSPERVMEEVKRQVQLAMADKDTELKELRHLQDFMAGMKGMNKGFPWKGQVEEQAMNLVPIRWHGLPMFLVLKKIHAFYMGVLEYQAAILLAQENF</sequence>
<dbReference type="PANTHER" id="PTHR45740">
    <property type="entry name" value="POLY [ADP-RIBOSE] POLYMERASE"/>
    <property type="match status" value="1"/>
</dbReference>
<evidence type="ECO:0000256" key="1">
    <source>
        <dbReference type="ARBA" id="ARBA00004123"/>
    </source>
</evidence>
<evidence type="ECO:0000256" key="3">
    <source>
        <dbReference type="ARBA" id="ARBA00024347"/>
    </source>
</evidence>
<feature type="domain" description="PARP catalytic" evidence="8">
    <location>
        <begin position="856"/>
        <end position="1131"/>
    </location>
</feature>
<dbReference type="Gene3D" id="3.90.228.10">
    <property type="match status" value="2"/>
</dbReference>
<feature type="compositionally biased region" description="Basic and acidic residues" evidence="6">
    <location>
        <begin position="607"/>
        <end position="623"/>
    </location>
</feature>
<accession>A0A812P553</accession>
<dbReference type="GO" id="GO:1990404">
    <property type="term" value="F:NAD+-protein mono-ADP-ribosyltransferase activity"/>
    <property type="evidence" value="ECO:0007669"/>
    <property type="project" value="TreeGrafter"/>
</dbReference>
<feature type="region of interest" description="Disordered" evidence="6">
    <location>
        <begin position="590"/>
        <end position="623"/>
    </location>
</feature>
<dbReference type="EMBL" id="CAJNIZ010012670">
    <property type="protein sequence ID" value="CAE7336499.1"/>
    <property type="molecule type" value="Genomic_DNA"/>
</dbReference>
<feature type="non-terminal residue" evidence="9">
    <location>
        <position position="1"/>
    </location>
</feature>
<dbReference type="OrthoDB" id="6133115at2759"/>
<dbReference type="InterPro" id="IPR051712">
    <property type="entry name" value="ARTD-AVP"/>
</dbReference>
<dbReference type="EC" id="2.4.2.-" evidence="4"/>
<evidence type="ECO:0000259" key="8">
    <source>
        <dbReference type="PROSITE" id="PS51059"/>
    </source>
</evidence>
<dbReference type="Pfam" id="PF02825">
    <property type="entry name" value="WWE"/>
    <property type="match status" value="2"/>
</dbReference>
<feature type="region of interest" description="Disordered" evidence="6">
    <location>
        <begin position="450"/>
        <end position="469"/>
    </location>
</feature>
<dbReference type="GO" id="GO:0005634">
    <property type="term" value="C:nucleus"/>
    <property type="evidence" value="ECO:0007669"/>
    <property type="project" value="UniProtKB-SubCell"/>
</dbReference>
<feature type="domain" description="WWE" evidence="7">
    <location>
        <begin position="160"/>
        <end position="240"/>
    </location>
</feature>
<keyword evidence="5" id="KW-0175">Coiled coil</keyword>
<feature type="coiled-coil region" evidence="5">
    <location>
        <begin position="53"/>
        <end position="164"/>
    </location>
</feature>
<keyword evidence="2" id="KW-0539">Nucleus</keyword>
<feature type="region of interest" description="Disordered" evidence="6">
    <location>
        <begin position="1209"/>
        <end position="1234"/>
    </location>
</feature>
<dbReference type="PROSITE" id="PS51059">
    <property type="entry name" value="PARP_CATALYTIC"/>
    <property type="match status" value="2"/>
</dbReference>
<dbReference type="PANTHER" id="PTHR45740:SF2">
    <property type="entry name" value="POLY [ADP-RIBOSE] POLYMERASE"/>
    <property type="match status" value="1"/>
</dbReference>
<feature type="coiled-coil region" evidence="5">
    <location>
        <begin position="665"/>
        <end position="766"/>
    </location>
</feature>
<feature type="compositionally biased region" description="Polar residues" evidence="6">
    <location>
        <begin position="1212"/>
        <end position="1234"/>
    </location>
</feature>
<keyword evidence="10" id="KW-1185">Reference proteome</keyword>
<keyword evidence="4" id="KW-0808">Transferase</keyword>
<dbReference type="Proteomes" id="UP000649617">
    <property type="component" value="Unassembled WGS sequence"/>
</dbReference>
<evidence type="ECO:0000256" key="2">
    <source>
        <dbReference type="ARBA" id="ARBA00023242"/>
    </source>
</evidence>
<evidence type="ECO:0000259" key="7">
    <source>
        <dbReference type="PROSITE" id="PS50918"/>
    </source>
</evidence>
<comment type="caution">
    <text evidence="9">The sequence shown here is derived from an EMBL/GenBank/DDBJ whole genome shotgun (WGS) entry which is preliminary data.</text>
</comment>
<dbReference type="Gene3D" id="3.30.720.50">
    <property type="match status" value="2"/>
</dbReference>
<dbReference type="SUPFAM" id="SSF56399">
    <property type="entry name" value="ADP-ribosylation"/>
    <property type="match status" value="2"/>
</dbReference>
<evidence type="ECO:0000313" key="10">
    <source>
        <dbReference type="Proteomes" id="UP000649617"/>
    </source>
</evidence>
<dbReference type="InterPro" id="IPR004170">
    <property type="entry name" value="WWE_dom"/>
</dbReference>
<dbReference type="PROSITE" id="PS50918">
    <property type="entry name" value="WWE"/>
    <property type="match status" value="2"/>
</dbReference>
<feature type="region of interest" description="Disordered" evidence="6">
    <location>
        <begin position="1256"/>
        <end position="1281"/>
    </location>
</feature>
<comment type="similarity">
    <text evidence="3">Belongs to the ARTD/PARP family.</text>
</comment>
<name>A0A812P553_SYMPI</name>
<evidence type="ECO:0000256" key="5">
    <source>
        <dbReference type="SAM" id="Coils"/>
    </source>
</evidence>
<dbReference type="InterPro" id="IPR012317">
    <property type="entry name" value="Poly(ADP-ribose)pol_cat_dom"/>
</dbReference>
<feature type="domain" description="WWE" evidence="7">
    <location>
        <begin position="762"/>
        <end position="842"/>
    </location>
</feature>
<feature type="domain" description="PARP catalytic" evidence="8">
    <location>
        <begin position="266"/>
        <end position="517"/>
    </location>
</feature>
<protein>
    <recommendedName>
        <fullName evidence="4">Poly [ADP-ribose] polymerase</fullName>
        <shortName evidence="4">PARP</shortName>
        <ecNumber evidence="4">2.4.2.-</ecNumber>
    </recommendedName>
</protein>
<keyword evidence="4" id="KW-0328">Glycosyltransferase</keyword>
<dbReference type="Pfam" id="PF00644">
    <property type="entry name" value="PARP"/>
    <property type="match status" value="2"/>
</dbReference>
<evidence type="ECO:0000256" key="4">
    <source>
        <dbReference type="RuleBase" id="RU362114"/>
    </source>
</evidence>
<evidence type="ECO:0000256" key="6">
    <source>
        <dbReference type="SAM" id="MobiDB-lite"/>
    </source>
</evidence>
<evidence type="ECO:0000313" key="9">
    <source>
        <dbReference type="EMBL" id="CAE7336499.1"/>
    </source>
</evidence>
<reference evidence="9" key="1">
    <citation type="submission" date="2021-02" db="EMBL/GenBank/DDBJ databases">
        <authorList>
            <person name="Dougan E. K."/>
            <person name="Rhodes N."/>
            <person name="Thang M."/>
            <person name="Chan C."/>
        </authorList>
    </citation>
    <scope>NUCLEOTIDE SEQUENCE</scope>
</reference>
<dbReference type="InterPro" id="IPR037197">
    <property type="entry name" value="WWE_dom_sf"/>
</dbReference>
<proteinExistence type="inferred from homology"/>
<organism evidence="9 10">
    <name type="scientific">Symbiodinium pilosum</name>
    <name type="common">Dinoflagellate</name>
    <dbReference type="NCBI Taxonomy" id="2952"/>
    <lineage>
        <taxon>Eukaryota</taxon>
        <taxon>Sar</taxon>
        <taxon>Alveolata</taxon>
        <taxon>Dinophyceae</taxon>
        <taxon>Suessiales</taxon>
        <taxon>Symbiodiniaceae</taxon>
        <taxon>Symbiodinium</taxon>
    </lineage>
</organism>
<gene>
    <name evidence="9" type="primary">Tnks</name>
    <name evidence="9" type="ORF">SPIL2461_LOCUS7878</name>
</gene>